<sequence>MLSRRAMLLACFFLPTFSLAAMILGTQLAAGMQLTIFAFFATTLSAGLVLDYPYPTELFDLKVRATGVGACITISRIGAASGTFLLPILTNLGGARLAMIVCAMVLTIGGFICLLWAPETSPRYQKSAN</sequence>
<dbReference type="InterPro" id="IPR036259">
    <property type="entry name" value="MFS_trans_sf"/>
</dbReference>
<dbReference type="Gene3D" id="1.20.1250.20">
    <property type="entry name" value="MFS general substrate transporter like domains"/>
    <property type="match status" value="1"/>
</dbReference>
<organism evidence="9 10">
    <name type="scientific">Limosilactobacillus oris PB013-T2-3</name>
    <dbReference type="NCBI Taxonomy" id="908339"/>
    <lineage>
        <taxon>Bacteria</taxon>
        <taxon>Bacillati</taxon>
        <taxon>Bacillota</taxon>
        <taxon>Bacilli</taxon>
        <taxon>Lactobacillales</taxon>
        <taxon>Lactobacillaceae</taxon>
        <taxon>Limosilactobacillus</taxon>
    </lineage>
</organism>
<comment type="subcellular location">
    <subcellularLocation>
        <location evidence="1">Cell membrane</location>
        <topology evidence="1">Multi-pass membrane protein</topology>
    </subcellularLocation>
</comment>
<gene>
    <name evidence="9" type="ORF">HMPREF9265_1593</name>
</gene>
<evidence type="ECO:0000256" key="1">
    <source>
        <dbReference type="ARBA" id="ARBA00004651"/>
    </source>
</evidence>
<dbReference type="eggNOG" id="COG0477">
    <property type="taxonomic scope" value="Bacteria"/>
</dbReference>
<keyword evidence="5 6" id="KW-0472">Membrane</keyword>
<evidence type="ECO:0000256" key="5">
    <source>
        <dbReference type="ARBA" id="ARBA00023136"/>
    </source>
</evidence>
<evidence type="ECO:0000256" key="7">
    <source>
        <dbReference type="SAM" id="SignalP"/>
    </source>
</evidence>
<dbReference type="SUPFAM" id="SSF103473">
    <property type="entry name" value="MFS general substrate transporter"/>
    <property type="match status" value="1"/>
</dbReference>
<evidence type="ECO:0000256" key="4">
    <source>
        <dbReference type="ARBA" id="ARBA00022989"/>
    </source>
</evidence>
<keyword evidence="3 6" id="KW-0812">Transmembrane</keyword>
<dbReference type="InterPro" id="IPR005828">
    <property type="entry name" value="MFS_sugar_transport-like"/>
</dbReference>
<keyword evidence="2" id="KW-0813">Transport</keyword>
<evidence type="ECO:0000313" key="9">
    <source>
        <dbReference type="EMBL" id="EFQ53113.1"/>
    </source>
</evidence>
<feature type="transmembrane region" description="Helical" evidence="6">
    <location>
        <begin position="66"/>
        <end position="89"/>
    </location>
</feature>
<dbReference type="PROSITE" id="PS50850">
    <property type="entry name" value="MFS"/>
    <property type="match status" value="1"/>
</dbReference>
<feature type="chain" id="PRO_5003167353" description="Major facilitator superfamily (MFS) profile domain-containing protein" evidence="7">
    <location>
        <begin position="21"/>
        <end position="129"/>
    </location>
</feature>
<feature type="domain" description="Major facilitator superfamily (MFS) profile" evidence="8">
    <location>
        <begin position="1"/>
        <end position="121"/>
    </location>
</feature>
<dbReference type="Proteomes" id="UP000003070">
    <property type="component" value="Unassembled WGS sequence"/>
</dbReference>
<dbReference type="GO" id="GO:0022857">
    <property type="term" value="F:transmembrane transporter activity"/>
    <property type="evidence" value="ECO:0007669"/>
    <property type="project" value="InterPro"/>
</dbReference>
<evidence type="ECO:0000259" key="8">
    <source>
        <dbReference type="PROSITE" id="PS50850"/>
    </source>
</evidence>
<evidence type="ECO:0000256" key="2">
    <source>
        <dbReference type="ARBA" id="ARBA00022448"/>
    </source>
</evidence>
<dbReference type="EMBL" id="AEKL01000051">
    <property type="protein sequence ID" value="EFQ53113.1"/>
    <property type="molecule type" value="Genomic_DNA"/>
</dbReference>
<name>E3C843_9LACO</name>
<evidence type="ECO:0000256" key="6">
    <source>
        <dbReference type="SAM" id="Phobius"/>
    </source>
</evidence>
<evidence type="ECO:0000313" key="10">
    <source>
        <dbReference type="Proteomes" id="UP000003070"/>
    </source>
</evidence>
<keyword evidence="7" id="KW-0732">Signal</keyword>
<dbReference type="InterPro" id="IPR020846">
    <property type="entry name" value="MFS_dom"/>
</dbReference>
<dbReference type="AlphaFoldDB" id="E3C843"/>
<evidence type="ECO:0000256" key="3">
    <source>
        <dbReference type="ARBA" id="ARBA00022692"/>
    </source>
</evidence>
<proteinExistence type="predicted"/>
<keyword evidence="4 6" id="KW-1133">Transmembrane helix</keyword>
<feature type="transmembrane region" description="Helical" evidence="6">
    <location>
        <begin position="95"/>
        <end position="117"/>
    </location>
</feature>
<feature type="signal peptide" evidence="7">
    <location>
        <begin position="1"/>
        <end position="20"/>
    </location>
</feature>
<feature type="transmembrane region" description="Helical" evidence="6">
    <location>
        <begin position="35"/>
        <end position="54"/>
    </location>
</feature>
<comment type="caution">
    <text evidence="9">The sequence shown here is derived from an EMBL/GenBank/DDBJ whole genome shotgun (WGS) entry which is preliminary data.</text>
</comment>
<reference evidence="9 10" key="1">
    <citation type="submission" date="2010-10" db="EMBL/GenBank/DDBJ databases">
        <authorList>
            <person name="Durkin A.S."/>
            <person name="Madupu R."/>
            <person name="Torralba M."/>
            <person name="Gillis M."/>
            <person name="Methe B."/>
            <person name="Sutton G."/>
            <person name="Nelson K.E."/>
        </authorList>
    </citation>
    <scope>NUCLEOTIDE SEQUENCE [LARGE SCALE GENOMIC DNA]</scope>
    <source>
        <strain evidence="9 10">PB013-T2-3</strain>
    </source>
</reference>
<accession>E3C843</accession>
<dbReference type="Pfam" id="PF00083">
    <property type="entry name" value="Sugar_tr"/>
    <property type="match status" value="1"/>
</dbReference>
<dbReference type="GO" id="GO:0005886">
    <property type="term" value="C:plasma membrane"/>
    <property type="evidence" value="ECO:0007669"/>
    <property type="project" value="UniProtKB-SubCell"/>
</dbReference>
<protein>
    <recommendedName>
        <fullName evidence="8">Major facilitator superfamily (MFS) profile domain-containing protein</fullName>
    </recommendedName>
</protein>